<dbReference type="Gene3D" id="1.20.58.60">
    <property type="match status" value="1"/>
</dbReference>
<dbReference type="GeneID" id="106495355"/>
<evidence type="ECO:0000256" key="1">
    <source>
        <dbReference type="SAM" id="MobiDB-lite"/>
    </source>
</evidence>
<protein>
    <submittedName>
        <fullName evidence="3">Centrosomal protein of 68 kDa isoform X1</fullName>
    </submittedName>
</protein>
<dbReference type="Proteomes" id="UP001652627">
    <property type="component" value="Chromosome 3"/>
</dbReference>
<evidence type="ECO:0000313" key="2">
    <source>
        <dbReference type="Proteomes" id="UP001652627"/>
    </source>
</evidence>
<name>A0ABM4E835_9AVES</name>
<evidence type="ECO:0000313" key="3">
    <source>
        <dbReference type="RefSeq" id="XP_067148877.1"/>
    </source>
</evidence>
<keyword evidence="2" id="KW-1185">Reference proteome</keyword>
<organism evidence="2 3">
    <name type="scientific">Apteryx mantelli</name>
    <name type="common">North Island brown kiwi</name>
    <dbReference type="NCBI Taxonomy" id="2696672"/>
    <lineage>
        <taxon>Eukaryota</taxon>
        <taxon>Metazoa</taxon>
        <taxon>Chordata</taxon>
        <taxon>Craniata</taxon>
        <taxon>Vertebrata</taxon>
        <taxon>Euteleostomi</taxon>
        <taxon>Archelosauria</taxon>
        <taxon>Archosauria</taxon>
        <taxon>Dinosauria</taxon>
        <taxon>Saurischia</taxon>
        <taxon>Theropoda</taxon>
        <taxon>Coelurosauria</taxon>
        <taxon>Aves</taxon>
        <taxon>Palaeognathae</taxon>
        <taxon>Apterygiformes</taxon>
        <taxon>Apterygidae</taxon>
        <taxon>Apteryx</taxon>
    </lineage>
</organism>
<dbReference type="SUPFAM" id="SSF46966">
    <property type="entry name" value="Spectrin repeat"/>
    <property type="match status" value="1"/>
</dbReference>
<feature type="region of interest" description="Disordered" evidence="1">
    <location>
        <begin position="194"/>
        <end position="220"/>
    </location>
</feature>
<sequence>MSLHIMSSQGSAPSFKGSAASMALDVERSPSEASLSGKPRHYGGWNYADVETDYPELVNGVRRRLDAEEVRSSPKGTERMAMSGRGRLVSGVTQRDSSYCREAPLPSASRLSGAKANYVERQPFVSRTTPGSDLSRHVSHHFLSSEEQQQMKMGCSEPASSAPNLQSSAEETGISDFCHDISTSQWSHRSLSPFSSTLGSLPNKTTLSPENTLRSHSRSSFSTLSLEENSICKQQEMKRSQSLAAGVDVPPAAITSWDLRHQSSPTEDRLLRARKPLSPLLDDCVTMERVRKMSSFQADYWACAIPDSLPPSPDRQSPHWDPNKEYEDLLDYAYPLKPRYKLGKTPEPFLHDSGIDVDSFSVSPEGTLTSASMRGQGRQAQGSRENLHKEFAVSAERFSTPVSRKPGCLGSASYYEPSPIAKASFAKSASSAGKAGVSRGFAKGLMMESAGPRSLDHPDVAGRSWCTRETSFSKYNGKEKSAHRFLPTVQMLPLRKEWEGDEEFLSLPPRLRELESLAQYLSDLSLTVRTPGQDRQSLPCYGDSKEPLSSESVAFGEAGSEGSEDCGGLCQSYSSREPSGETTELCRQHCSDPPRRPDLPASIGAALDGSYLNELQVRGSPEEKGRHSESLAQCIKQMFCCQLEELIRWLYKLAEVADKWVPPAPGVWSVKASVHRYLEFKKDVADHRGLTESVLHRGEALLQCMASNSPALKDTLDLIAKQSEELENHMAHWYKSVLAAVEPLQGEDVIKDVSVRQTPAQAKEAKWAMPLADMGFVSQSLDG</sequence>
<gene>
    <name evidence="3" type="primary">CEP68</name>
</gene>
<accession>A0ABM4E835</accession>
<feature type="region of interest" description="Disordered" evidence="1">
    <location>
        <begin position="1"/>
        <end position="42"/>
    </location>
</feature>
<feature type="compositionally biased region" description="Polar residues" evidence="1">
    <location>
        <begin position="1"/>
        <end position="12"/>
    </location>
</feature>
<proteinExistence type="predicted"/>
<reference evidence="3" key="1">
    <citation type="submission" date="2025-08" db="UniProtKB">
        <authorList>
            <consortium name="RefSeq"/>
        </authorList>
    </citation>
    <scope>IDENTIFICATION</scope>
    <source>
        <tissue evidence="3">Blood</tissue>
    </source>
</reference>
<feature type="region of interest" description="Disordered" evidence="1">
    <location>
        <begin position="530"/>
        <end position="564"/>
    </location>
</feature>
<dbReference type="RefSeq" id="XP_067148877.1">
    <property type="nucleotide sequence ID" value="XM_067292776.1"/>
</dbReference>
<feature type="compositionally biased region" description="Polar residues" evidence="1">
    <location>
        <begin position="194"/>
        <end position="211"/>
    </location>
</feature>